<feature type="region of interest" description="Disordered" evidence="5">
    <location>
        <begin position="170"/>
        <end position="288"/>
    </location>
</feature>
<feature type="region of interest" description="Disordered" evidence="5">
    <location>
        <begin position="431"/>
        <end position="464"/>
    </location>
</feature>
<dbReference type="Gramene" id="KXG22610">
    <property type="protein sequence ID" value="KXG22610"/>
    <property type="gene ID" value="SORBI_3009G245500"/>
</dbReference>
<dbReference type="Proteomes" id="UP000000768">
    <property type="component" value="Chromosome 9"/>
</dbReference>
<keyword evidence="4" id="KW-0539">Nucleus</keyword>
<feature type="compositionally biased region" description="Basic residues" evidence="5">
    <location>
        <begin position="184"/>
        <end position="194"/>
    </location>
</feature>
<dbReference type="PANTHER" id="PTHR31719">
    <property type="entry name" value="NAC TRANSCRIPTION FACTOR 56"/>
    <property type="match status" value="1"/>
</dbReference>
<dbReference type="OMA" id="GQSPMEP"/>
<proteinExistence type="predicted"/>
<evidence type="ECO:0000313" key="8">
    <source>
        <dbReference type="Proteomes" id="UP000000768"/>
    </source>
</evidence>
<dbReference type="AlphaFoldDB" id="A0A1B6PA73"/>
<feature type="domain" description="NAC" evidence="6">
    <location>
        <begin position="18"/>
        <end position="170"/>
    </location>
</feature>
<evidence type="ECO:0000256" key="3">
    <source>
        <dbReference type="ARBA" id="ARBA00023163"/>
    </source>
</evidence>
<organism evidence="7 8">
    <name type="scientific">Sorghum bicolor</name>
    <name type="common">Sorghum</name>
    <name type="synonym">Sorghum vulgare</name>
    <dbReference type="NCBI Taxonomy" id="4558"/>
    <lineage>
        <taxon>Eukaryota</taxon>
        <taxon>Viridiplantae</taxon>
        <taxon>Streptophyta</taxon>
        <taxon>Embryophyta</taxon>
        <taxon>Tracheophyta</taxon>
        <taxon>Spermatophyta</taxon>
        <taxon>Magnoliopsida</taxon>
        <taxon>Liliopsida</taxon>
        <taxon>Poales</taxon>
        <taxon>Poaceae</taxon>
        <taxon>PACMAD clade</taxon>
        <taxon>Panicoideae</taxon>
        <taxon>Andropogonodae</taxon>
        <taxon>Andropogoneae</taxon>
        <taxon>Sorghinae</taxon>
        <taxon>Sorghum</taxon>
    </lineage>
</organism>
<keyword evidence="1" id="KW-0805">Transcription regulation</keyword>
<evidence type="ECO:0000256" key="1">
    <source>
        <dbReference type="ARBA" id="ARBA00023015"/>
    </source>
</evidence>
<evidence type="ECO:0000259" key="6">
    <source>
        <dbReference type="PROSITE" id="PS51005"/>
    </source>
</evidence>
<dbReference type="InterPro" id="IPR003441">
    <property type="entry name" value="NAC-dom"/>
</dbReference>
<sequence>MEVAATTPSHELVPQLQFPPGYRFVPTEEELVDVYLRAKIEGHELPLNVVNDVSILDWQPGRLVEEYKGYGENRWFFFTVREQSSSNKEKEPSRKVRVEGVTATWKATGSVQLIRRTTSKDGDKVVVGTKRVLIYNSSDTDENGKWSMHEYILKDHAEIGQYALYSIQRKQHSDTEGNADMDPKKKKKKTKRRKWTETETETPSTELEGVQLPHPETSTTTLLAEPPLKPTRKAKGQRKKKPSMQVGVEGEQQQQGQSPMEPVTPPKKDELVPSSQQELRQEQAAADGAPAPVVLSAVPLQAVRVCPPSEPDGTLGASAPKLEEGTLDEMSQLLALLYNHHPSMPCNNQGEEQWPPSFTDDSAPFLAAPDTNVVVDHAPFLSYQQKLDSYSLFAEHNQHLSLGENDQSVHMQQGWQHADLMFLMDDNTTQQMNSSVSWDSKQHGDDQRHQVHQQQPEQQEEESNGGAFGVVQDQQPMNHLQGGHGRLPPSDEPQLPGSDDLQVDSLLFGESVQTGELDAFLRGVLVHGDEPTQGGLAAGTQEQLQGGDDPATTLQAAGTEEQGPDDAATLYQHDDLERQLAWLRALNEHVLDHVRDGPCSCMICAAGLWHYHFPGP</sequence>
<keyword evidence="3" id="KW-0804">Transcription</keyword>
<dbReference type="Gene3D" id="2.170.150.80">
    <property type="entry name" value="NAC domain"/>
    <property type="match status" value="1"/>
</dbReference>
<reference evidence="8" key="2">
    <citation type="journal article" date="2018" name="Plant J.">
        <title>The Sorghum bicolor reference genome: improved assembly, gene annotations, a transcriptome atlas, and signatures of genome organization.</title>
        <authorList>
            <person name="McCormick R.F."/>
            <person name="Truong S.K."/>
            <person name="Sreedasyam A."/>
            <person name="Jenkins J."/>
            <person name="Shu S."/>
            <person name="Sims D."/>
            <person name="Kennedy M."/>
            <person name="Amirebrahimi M."/>
            <person name="Weers B.D."/>
            <person name="McKinley B."/>
            <person name="Mattison A."/>
            <person name="Morishige D.T."/>
            <person name="Grimwood J."/>
            <person name="Schmutz J."/>
            <person name="Mullet J.E."/>
        </authorList>
    </citation>
    <scope>NUCLEOTIDE SEQUENCE [LARGE SCALE GENOMIC DNA]</scope>
    <source>
        <strain evidence="8">cv. BTx623</strain>
    </source>
</reference>
<evidence type="ECO:0000256" key="4">
    <source>
        <dbReference type="ARBA" id="ARBA00023242"/>
    </source>
</evidence>
<gene>
    <name evidence="7" type="ORF">SORBI_3009G245500</name>
</gene>
<keyword evidence="8" id="KW-1185">Reference proteome</keyword>
<feature type="compositionally biased region" description="Low complexity" evidence="5">
    <location>
        <begin position="243"/>
        <end position="261"/>
    </location>
</feature>
<feature type="compositionally biased region" description="Basic residues" evidence="5">
    <location>
        <begin position="230"/>
        <end position="242"/>
    </location>
</feature>
<dbReference type="GO" id="GO:0006355">
    <property type="term" value="P:regulation of DNA-templated transcription"/>
    <property type="evidence" value="ECO:0007669"/>
    <property type="project" value="InterPro"/>
</dbReference>
<dbReference type="Pfam" id="PF02365">
    <property type="entry name" value="NAM"/>
    <property type="match status" value="1"/>
</dbReference>
<dbReference type="GO" id="GO:0003677">
    <property type="term" value="F:DNA binding"/>
    <property type="evidence" value="ECO:0007669"/>
    <property type="project" value="UniProtKB-KW"/>
</dbReference>
<dbReference type="PANTHER" id="PTHR31719:SF94">
    <property type="entry name" value="PROTEIN ATAF2"/>
    <property type="match status" value="1"/>
</dbReference>
<accession>A0A1B6PA73</accession>
<dbReference type="InterPro" id="IPR036093">
    <property type="entry name" value="NAC_dom_sf"/>
</dbReference>
<dbReference type="OrthoDB" id="692749at2759"/>
<evidence type="ECO:0000256" key="5">
    <source>
        <dbReference type="SAM" id="MobiDB-lite"/>
    </source>
</evidence>
<evidence type="ECO:0000313" key="7">
    <source>
        <dbReference type="EMBL" id="KXG22610.1"/>
    </source>
</evidence>
<feature type="region of interest" description="Disordered" evidence="5">
    <location>
        <begin position="476"/>
        <end position="501"/>
    </location>
</feature>
<reference evidence="7 8" key="1">
    <citation type="journal article" date="2009" name="Nature">
        <title>The Sorghum bicolor genome and the diversification of grasses.</title>
        <authorList>
            <person name="Paterson A.H."/>
            <person name="Bowers J.E."/>
            <person name="Bruggmann R."/>
            <person name="Dubchak I."/>
            <person name="Grimwood J."/>
            <person name="Gundlach H."/>
            <person name="Haberer G."/>
            <person name="Hellsten U."/>
            <person name="Mitros T."/>
            <person name="Poliakov A."/>
            <person name="Schmutz J."/>
            <person name="Spannagl M."/>
            <person name="Tang H."/>
            <person name="Wang X."/>
            <person name="Wicker T."/>
            <person name="Bharti A.K."/>
            <person name="Chapman J."/>
            <person name="Feltus F.A."/>
            <person name="Gowik U."/>
            <person name="Grigoriev I.V."/>
            <person name="Lyons E."/>
            <person name="Maher C.A."/>
            <person name="Martis M."/>
            <person name="Narechania A."/>
            <person name="Otillar R.P."/>
            <person name="Penning B.W."/>
            <person name="Salamov A.A."/>
            <person name="Wang Y."/>
            <person name="Zhang L."/>
            <person name="Carpita N.C."/>
            <person name="Freeling M."/>
            <person name="Gingle A.R."/>
            <person name="Hash C.T."/>
            <person name="Keller B."/>
            <person name="Klein P."/>
            <person name="Kresovich S."/>
            <person name="McCann M.C."/>
            <person name="Ming R."/>
            <person name="Peterson D.G."/>
            <person name="Mehboob-ur-Rahman"/>
            <person name="Ware D."/>
            <person name="Westhoff P."/>
            <person name="Mayer K.F."/>
            <person name="Messing J."/>
            <person name="Rokhsar D.S."/>
        </authorList>
    </citation>
    <scope>NUCLEOTIDE SEQUENCE [LARGE SCALE GENOMIC DNA]</scope>
    <source>
        <strain evidence="8">cv. BTx623</strain>
    </source>
</reference>
<name>A0A1B6PA73_SORBI</name>
<dbReference type="InParanoid" id="A0A1B6PA73"/>
<dbReference type="EMBL" id="CM000768">
    <property type="protein sequence ID" value="KXG22610.1"/>
    <property type="molecule type" value="Genomic_DNA"/>
</dbReference>
<feature type="compositionally biased region" description="Basic and acidic residues" evidence="5">
    <location>
        <begin position="440"/>
        <end position="449"/>
    </location>
</feature>
<dbReference type="SUPFAM" id="SSF101941">
    <property type="entry name" value="NAC domain"/>
    <property type="match status" value="1"/>
</dbReference>
<evidence type="ECO:0000256" key="2">
    <source>
        <dbReference type="ARBA" id="ARBA00023125"/>
    </source>
</evidence>
<dbReference type="PROSITE" id="PS51005">
    <property type="entry name" value="NAC"/>
    <property type="match status" value="1"/>
</dbReference>
<keyword evidence="2" id="KW-0238">DNA-binding</keyword>
<protein>
    <recommendedName>
        <fullName evidence="6">NAC domain-containing protein</fullName>
    </recommendedName>
</protein>